<evidence type="ECO:0000256" key="8">
    <source>
        <dbReference type="ARBA" id="ARBA00022824"/>
    </source>
</evidence>
<dbReference type="OrthoDB" id="1470350at2759"/>
<dbReference type="GeneID" id="114250768"/>
<comment type="subcellular location">
    <subcellularLocation>
        <location evidence="4">Endoplasmic reticulum membrane</location>
        <topology evidence="4">Peripheral membrane protein</topology>
    </subcellularLocation>
    <subcellularLocation>
        <location evidence="3">Microsome membrane</location>
        <topology evidence="3">Peripheral membrane protein</topology>
    </subcellularLocation>
</comment>
<dbReference type="GO" id="GO:0005506">
    <property type="term" value="F:iron ion binding"/>
    <property type="evidence" value="ECO:0007669"/>
    <property type="project" value="InterPro"/>
</dbReference>
<dbReference type="Proteomes" id="UP000504629">
    <property type="component" value="Unplaced"/>
</dbReference>
<protein>
    <submittedName>
        <fullName evidence="16">Cytochrome P450 4C1-like</fullName>
    </submittedName>
</protein>
<keyword evidence="6 14" id="KW-0349">Heme</keyword>
<evidence type="ECO:0000256" key="11">
    <source>
        <dbReference type="ARBA" id="ARBA00023004"/>
    </source>
</evidence>
<organism evidence="15 16">
    <name type="scientific">Bombyx mandarina</name>
    <name type="common">Wild silk moth</name>
    <name type="synonym">Wild silkworm</name>
    <dbReference type="NCBI Taxonomy" id="7092"/>
    <lineage>
        <taxon>Eukaryota</taxon>
        <taxon>Metazoa</taxon>
        <taxon>Ecdysozoa</taxon>
        <taxon>Arthropoda</taxon>
        <taxon>Hexapoda</taxon>
        <taxon>Insecta</taxon>
        <taxon>Pterygota</taxon>
        <taxon>Neoptera</taxon>
        <taxon>Endopterygota</taxon>
        <taxon>Lepidoptera</taxon>
        <taxon>Glossata</taxon>
        <taxon>Ditrysia</taxon>
        <taxon>Bombycoidea</taxon>
        <taxon>Bombycidae</taxon>
        <taxon>Bombycinae</taxon>
        <taxon>Bombyx</taxon>
    </lineage>
</organism>
<keyword evidence="11 14" id="KW-0408">Iron</keyword>
<keyword evidence="15" id="KW-1185">Reference proteome</keyword>
<comment type="cofactor">
    <cofactor evidence="1 14">
        <name>heme</name>
        <dbReference type="ChEBI" id="CHEBI:30413"/>
    </cofactor>
</comment>
<evidence type="ECO:0000313" key="15">
    <source>
        <dbReference type="Proteomes" id="UP000504629"/>
    </source>
</evidence>
<keyword evidence="9" id="KW-0492">Microsome</keyword>
<comment type="function">
    <text evidence="2">May be involved in the metabolism of insect hormones and in the breakdown of synthetic insecticides.</text>
</comment>
<evidence type="ECO:0000256" key="10">
    <source>
        <dbReference type="ARBA" id="ARBA00023002"/>
    </source>
</evidence>
<dbReference type="SUPFAM" id="SSF48264">
    <property type="entry name" value="Cytochrome P450"/>
    <property type="match status" value="1"/>
</dbReference>
<dbReference type="Pfam" id="PF00067">
    <property type="entry name" value="p450"/>
    <property type="match status" value="1"/>
</dbReference>
<dbReference type="GO" id="GO:0020037">
    <property type="term" value="F:heme binding"/>
    <property type="evidence" value="ECO:0007669"/>
    <property type="project" value="InterPro"/>
</dbReference>
<evidence type="ECO:0000256" key="1">
    <source>
        <dbReference type="ARBA" id="ARBA00001971"/>
    </source>
</evidence>
<keyword evidence="7 14" id="KW-0479">Metal-binding</keyword>
<evidence type="ECO:0000256" key="9">
    <source>
        <dbReference type="ARBA" id="ARBA00022848"/>
    </source>
</evidence>
<feature type="binding site" description="axial binding residue" evidence="14">
    <location>
        <position position="435"/>
    </location>
    <ligand>
        <name>heme</name>
        <dbReference type="ChEBI" id="CHEBI:30413"/>
    </ligand>
    <ligandPart>
        <name>Fe</name>
        <dbReference type="ChEBI" id="CHEBI:18248"/>
    </ligandPart>
</feature>
<evidence type="ECO:0000256" key="3">
    <source>
        <dbReference type="ARBA" id="ARBA00004174"/>
    </source>
</evidence>
<keyword evidence="12" id="KW-0503">Monooxygenase</keyword>
<keyword evidence="13" id="KW-0472">Membrane</keyword>
<dbReference type="PANTHER" id="PTHR24291:SF189">
    <property type="entry name" value="CYTOCHROME P450 4C3-RELATED"/>
    <property type="match status" value="1"/>
</dbReference>
<dbReference type="InterPro" id="IPR002401">
    <property type="entry name" value="Cyt_P450_E_grp-I"/>
</dbReference>
<accession>A0A6J2KEZ2</accession>
<evidence type="ECO:0000256" key="6">
    <source>
        <dbReference type="ARBA" id="ARBA00022617"/>
    </source>
</evidence>
<reference evidence="16" key="1">
    <citation type="submission" date="2025-08" db="UniProtKB">
        <authorList>
            <consortium name="RefSeq"/>
        </authorList>
    </citation>
    <scope>IDENTIFICATION</scope>
    <source>
        <tissue evidence="16">Silk gland</tissue>
    </source>
</reference>
<dbReference type="GO" id="GO:0004497">
    <property type="term" value="F:monooxygenase activity"/>
    <property type="evidence" value="ECO:0007669"/>
    <property type="project" value="UniProtKB-KW"/>
</dbReference>
<evidence type="ECO:0000256" key="14">
    <source>
        <dbReference type="PIRSR" id="PIRSR602401-1"/>
    </source>
</evidence>
<evidence type="ECO:0000313" key="16">
    <source>
        <dbReference type="RefSeq" id="XP_028040570.1"/>
    </source>
</evidence>
<keyword evidence="8" id="KW-0256">Endoplasmic reticulum</keyword>
<evidence type="ECO:0000256" key="7">
    <source>
        <dbReference type="ARBA" id="ARBA00022723"/>
    </source>
</evidence>
<evidence type="ECO:0000256" key="12">
    <source>
        <dbReference type="ARBA" id="ARBA00023033"/>
    </source>
</evidence>
<dbReference type="PRINTS" id="PR00463">
    <property type="entry name" value="EP450I"/>
</dbReference>
<gene>
    <name evidence="16" type="primary">LOC114250768</name>
</gene>
<dbReference type="Gene3D" id="1.10.630.10">
    <property type="entry name" value="Cytochrome P450"/>
    <property type="match status" value="1"/>
</dbReference>
<evidence type="ECO:0000256" key="13">
    <source>
        <dbReference type="ARBA" id="ARBA00023136"/>
    </source>
</evidence>
<keyword evidence="10" id="KW-0560">Oxidoreductase</keyword>
<dbReference type="InterPro" id="IPR050196">
    <property type="entry name" value="Cytochrome_P450_Monoox"/>
</dbReference>
<proteinExistence type="inferred from homology"/>
<dbReference type="PANTHER" id="PTHR24291">
    <property type="entry name" value="CYTOCHROME P450 FAMILY 4"/>
    <property type="match status" value="1"/>
</dbReference>
<sequence>MIILTVSLVIIIAVLGSWMLFYRHYKDSPPFHKGLLPIIGHSYLFMGDTTSIWRNLKNLAQDCTDKGGVLQIIMGFKRHYIITDPKDALTVANACLQKHFVYSFGSRWLGNGLITGSGEIWKRHRKLLSPSNSPQILNTYLGIFNENSRQLVTDLAPMVGEGLKDLSFHIRKMAMNTIFRTAFGVYTNEDENFTKAYMSAVDEILTIITKRFTRVWLQIDFIYNLTSIKKREDELIRIVNEMSNKIIARKRSELASGVAAANETDNKYQGLLDLMLKLAKEDALTDQEIREEVDTAIMAGFDTSSWILVYVLVNLGSFPEVQDRAYNEIMDVFGDSDRDLEKEDLSKLVYTEAVLKETMRLYTMGPVSLRHIEEDVKLKNFTLKAGTDCSISLFGINRHTVWGEDVNEFKPERWLDPQKIPDNAFAAFSIGKRSCTGRAYALTLMKINLAHLLRKYKISGDVSKLDFKFNFIIKPISGSEIGLEYRK</sequence>
<evidence type="ECO:0000256" key="2">
    <source>
        <dbReference type="ARBA" id="ARBA00003690"/>
    </source>
</evidence>
<dbReference type="GO" id="GO:0016705">
    <property type="term" value="F:oxidoreductase activity, acting on paired donors, with incorporation or reduction of molecular oxygen"/>
    <property type="evidence" value="ECO:0007669"/>
    <property type="project" value="InterPro"/>
</dbReference>
<comment type="similarity">
    <text evidence="5">Belongs to the cytochrome P450 family.</text>
</comment>
<dbReference type="KEGG" id="bman:114250768"/>
<dbReference type="InterPro" id="IPR036396">
    <property type="entry name" value="Cyt_P450_sf"/>
</dbReference>
<evidence type="ECO:0000256" key="4">
    <source>
        <dbReference type="ARBA" id="ARBA00004406"/>
    </source>
</evidence>
<evidence type="ECO:0000256" key="5">
    <source>
        <dbReference type="ARBA" id="ARBA00010617"/>
    </source>
</evidence>
<dbReference type="AlphaFoldDB" id="A0A6J2KEZ2"/>
<dbReference type="RefSeq" id="XP_028040570.1">
    <property type="nucleotide sequence ID" value="XM_028184769.1"/>
</dbReference>
<name>A0A6J2KEZ2_BOMMA</name>
<dbReference type="GO" id="GO:0005789">
    <property type="term" value="C:endoplasmic reticulum membrane"/>
    <property type="evidence" value="ECO:0007669"/>
    <property type="project" value="UniProtKB-SubCell"/>
</dbReference>
<dbReference type="PRINTS" id="PR00385">
    <property type="entry name" value="P450"/>
</dbReference>
<dbReference type="InterPro" id="IPR001128">
    <property type="entry name" value="Cyt_P450"/>
</dbReference>